<accession>F0UCB9</accession>
<dbReference type="HOGENOM" id="CLU_1677345_0_0_1"/>
<dbReference type="Proteomes" id="UP000008142">
    <property type="component" value="Unassembled WGS sequence"/>
</dbReference>
<dbReference type="AlphaFoldDB" id="F0UCB9"/>
<reference evidence="2" key="1">
    <citation type="submission" date="2008-07" db="EMBL/GenBank/DDBJ databases">
        <title>Annotation of Ajellomyces capsulatus strain H88.</title>
        <authorList>
            <person name="Champion M."/>
            <person name="Cuomo C."/>
            <person name="Ma L.-J."/>
            <person name="Henn M.R."/>
            <person name="Sil A."/>
            <person name="Goldman B."/>
            <person name="Young S.K."/>
            <person name="Kodira C.D."/>
            <person name="Zeng Q."/>
            <person name="Koehrsen M."/>
            <person name="Alvarado L."/>
            <person name="Berlin A."/>
            <person name="Borenstein D."/>
            <person name="Chen Z."/>
            <person name="Engels R."/>
            <person name="Freedman E."/>
            <person name="Gellesch M."/>
            <person name="Goldberg J."/>
            <person name="Griggs A."/>
            <person name="Gujja S."/>
            <person name="Heiman D."/>
            <person name="Hepburn T."/>
            <person name="Howarth C."/>
            <person name="Jen D."/>
            <person name="Larson L."/>
            <person name="Lewis B."/>
            <person name="Mehta T."/>
            <person name="Park D."/>
            <person name="Pearson M."/>
            <person name="Roberts A."/>
            <person name="Saif S."/>
            <person name="Shea T."/>
            <person name="Shenoy N."/>
            <person name="Sisk P."/>
            <person name="Stolte C."/>
            <person name="Sykes S."/>
            <person name="Walk T."/>
            <person name="White J."/>
            <person name="Yandava C."/>
            <person name="Klein B."/>
            <person name="McEwen J.G."/>
            <person name="Puccia R."/>
            <person name="Goldman G.H."/>
            <person name="Felipe M.S."/>
            <person name="Nino-Vega G."/>
            <person name="San-Blas G."/>
            <person name="Taylor J."/>
            <person name="Mendoza L."/>
            <person name="Galagan J."/>
            <person name="Nusbaum C."/>
            <person name="Birren B."/>
        </authorList>
    </citation>
    <scope>NUCLEOTIDE SEQUENCE [LARGE SCALE GENOMIC DNA]</scope>
    <source>
        <strain evidence="2">H88</strain>
    </source>
</reference>
<name>F0UCB9_AJEC8</name>
<proteinExistence type="predicted"/>
<gene>
    <name evidence="1" type="ORF">HCEG_03227</name>
</gene>
<evidence type="ECO:0000313" key="2">
    <source>
        <dbReference type="Proteomes" id="UP000008142"/>
    </source>
</evidence>
<organism evidence="2">
    <name type="scientific">Ajellomyces capsulatus (strain H88)</name>
    <name type="common">Darling's disease fungus</name>
    <name type="synonym">Histoplasma capsulatum</name>
    <dbReference type="NCBI Taxonomy" id="544711"/>
    <lineage>
        <taxon>Eukaryota</taxon>
        <taxon>Fungi</taxon>
        <taxon>Dikarya</taxon>
        <taxon>Ascomycota</taxon>
        <taxon>Pezizomycotina</taxon>
        <taxon>Eurotiomycetes</taxon>
        <taxon>Eurotiomycetidae</taxon>
        <taxon>Onygenales</taxon>
        <taxon>Ajellomycetaceae</taxon>
        <taxon>Histoplasma</taxon>
    </lineage>
</organism>
<evidence type="ECO:0000313" key="1">
    <source>
        <dbReference type="EMBL" id="EGC44012.1"/>
    </source>
</evidence>
<sequence>MTRSTLSQAFRFRFPVHIVTSLDMKPRTTFLARAGENKQRNETEERSAAVLAVAGPMHCDDQNSSLHPTDLTIHNNNTSPPGESSGHEVARLVPSRAPSFAKMVLSSLPRLDGVATTWDYATYSFSGLSASDSKNVYCIDQIFDSILEGYQTPNKIF</sequence>
<protein>
    <submittedName>
        <fullName evidence="1">Predicted protein</fullName>
    </submittedName>
</protein>
<dbReference type="EMBL" id="DS990637">
    <property type="protein sequence ID" value="EGC44012.1"/>
    <property type="molecule type" value="Genomic_DNA"/>
</dbReference>